<dbReference type="InterPro" id="IPR007694">
    <property type="entry name" value="DNA_helicase_DnaB-like_C"/>
</dbReference>
<feature type="region of interest" description="Disordered" evidence="1">
    <location>
        <begin position="758"/>
        <end position="789"/>
    </location>
</feature>
<dbReference type="Gene3D" id="3.40.50.300">
    <property type="entry name" value="P-loop containing nucleotide triphosphate hydrolases"/>
    <property type="match status" value="1"/>
</dbReference>
<dbReference type="Pfam" id="PF03796">
    <property type="entry name" value="DnaB_C"/>
    <property type="match status" value="1"/>
</dbReference>
<dbReference type="SUPFAM" id="SSF52540">
    <property type="entry name" value="P-loop containing nucleoside triphosphate hydrolases"/>
    <property type="match status" value="1"/>
</dbReference>
<dbReference type="EMBL" id="JAHLFE010000064">
    <property type="protein sequence ID" value="MBU3843916.1"/>
    <property type="molecule type" value="Genomic_DNA"/>
</dbReference>
<sequence>MSNTSESVNGLNNGAAAQGVAASVGSVGNGTVQGLAGSMGFGGNGAVQGVAGPMGPVSNGSVQGVADPIGAVGNGAVQGVAGPLGFGDNGVAQCVAQGVAAPVYPVGNGLAPNWGYQGGVSNNSNSHEAVDAAGNKLMRIPIGNNGQRVACPVPTIPELKAILKATLSCPSNYFTVSAALGFVYERNKDLLPLLFNWLENQLVAELVFSPQQLYALESKYFKCVLAFANKERGCKRHLGHVLELARDMGFNVPTKFSPWLELMHAVTPQPEPALGQPLGVIDKSPIPPSVSSDTKEQKAQQNAQPKDAQADKDANTSMAKVTKELKDQIDSWGTSLLSFLLFSLNDDQVRLELLANNSGRFRYFDPVLQPVITSLYDYCKECQADSKANRPFTVSEFLLWCKEHDLVISDVTMDHLTACKQQIVTMNMAQQCMDKLYQHGWRLANIVEAQKYLDSLCTDSDYELLCSERANFINATITQAPEVGLGNASIDEKTKDMHDILVDAERRQGILLPTGYDFLDEAIGGYRRGQITIMAANSGVGKTWFGLDTAFRFLEKHHGRVVFFSSEVSDVEIAGRLFGLVNDCSVSLNDLCAYHKNGELPAMEARFHEFNQRHVRYEGGDESQVIVKEDLRIYGSDVGIKLSSINDILVQESNREPVDLVVIDYFQDIDNDLFDYSTNKGSVARHEKLKDMVGRCKVMAKDNNCVVLLIAQLNNPKSKDTNGERIPTLNDIAECSYAVHAAENVLMMYKVKDRVVSPVDAGDDDDDDSDADYGYGSNRSRNGHNEPVGHGMLLHPYPSLLRLLITKARFSSAKTPIDKPIRVERTPGSRFDFYL</sequence>
<dbReference type="PANTHER" id="PTHR30153">
    <property type="entry name" value="REPLICATIVE DNA HELICASE DNAB"/>
    <property type="match status" value="1"/>
</dbReference>
<proteinExistence type="predicted"/>
<evidence type="ECO:0000313" key="3">
    <source>
        <dbReference type="EMBL" id="MBU3843916.1"/>
    </source>
</evidence>
<dbReference type="GO" id="GO:0006260">
    <property type="term" value="P:DNA replication"/>
    <property type="evidence" value="ECO:0007669"/>
    <property type="project" value="InterPro"/>
</dbReference>
<reference evidence="3" key="1">
    <citation type="journal article" date="2021" name="PeerJ">
        <title>Extensive microbial diversity within the chicken gut microbiome revealed by metagenomics and culture.</title>
        <authorList>
            <person name="Gilroy R."/>
            <person name="Ravi A."/>
            <person name="Getino M."/>
            <person name="Pursley I."/>
            <person name="Horton D.L."/>
            <person name="Alikhan N.F."/>
            <person name="Baker D."/>
            <person name="Gharbi K."/>
            <person name="Hall N."/>
            <person name="Watson M."/>
            <person name="Adriaenssens E.M."/>
            <person name="Foster-Nyarko E."/>
            <person name="Jarju S."/>
            <person name="Secka A."/>
            <person name="Antonio M."/>
            <person name="Oren A."/>
            <person name="Chaudhuri R.R."/>
            <person name="La Ragione R."/>
            <person name="Hildebrand F."/>
            <person name="Pallen M.J."/>
        </authorList>
    </citation>
    <scope>NUCLEOTIDE SEQUENCE</scope>
    <source>
        <strain evidence="3">378</strain>
    </source>
</reference>
<evidence type="ECO:0000256" key="1">
    <source>
        <dbReference type="SAM" id="MobiDB-lite"/>
    </source>
</evidence>
<dbReference type="PROSITE" id="PS51199">
    <property type="entry name" value="SF4_HELICASE"/>
    <property type="match status" value="1"/>
</dbReference>
<organism evidence="3 4">
    <name type="scientific">Candidatus Anaerobiospirillum pullicola</name>
    <dbReference type="NCBI Taxonomy" id="2838451"/>
    <lineage>
        <taxon>Bacteria</taxon>
        <taxon>Pseudomonadati</taxon>
        <taxon>Pseudomonadota</taxon>
        <taxon>Gammaproteobacteria</taxon>
        <taxon>Aeromonadales</taxon>
        <taxon>Succinivibrionaceae</taxon>
        <taxon>Anaerobiospirillum</taxon>
    </lineage>
</organism>
<dbReference type="GO" id="GO:0005524">
    <property type="term" value="F:ATP binding"/>
    <property type="evidence" value="ECO:0007669"/>
    <property type="project" value="InterPro"/>
</dbReference>
<dbReference type="PANTHER" id="PTHR30153:SF2">
    <property type="entry name" value="REPLICATIVE DNA HELICASE"/>
    <property type="match status" value="1"/>
</dbReference>
<dbReference type="Proteomes" id="UP000733611">
    <property type="component" value="Unassembled WGS sequence"/>
</dbReference>
<protein>
    <submittedName>
        <fullName evidence="3">AAA family ATPase</fullName>
    </submittedName>
</protein>
<feature type="domain" description="SF4 helicase" evidence="2">
    <location>
        <begin position="505"/>
        <end position="736"/>
    </location>
</feature>
<feature type="compositionally biased region" description="Acidic residues" evidence="1">
    <location>
        <begin position="761"/>
        <end position="771"/>
    </location>
</feature>
<dbReference type="GO" id="GO:0003678">
    <property type="term" value="F:DNA helicase activity"/>
    <property type="evidence" value="ECO:0007669"/>
    <property type="project" value="InterPro"/>
</dbReference>
<accession>A0A948TFJ3</accession>
<feature type="region of interest" description="Disordered" evidence="1">
    <location>
        <begin position="285"/>
        <end position="315"/>
    </location>
</feature>
<dbReference type="GO" id="GO:0005829">
    <property type="term" value="C:cytosol"/>
    <property type="evidence" value="ECO:0007669"/>
    <property type="project" value="TreeGrafter"/>
</dbReference>
<dbReference type="InterPro" id="IPR027417">
    <property type="entry name" value="P-loop_NTPase"/>
</dbReference>
<reference evidence="3" key="2">
    <citation type="submission" date="2021-04" db="EMBL/GenBank/DDBJ databases">
        <authorList>
            <person name="Gilroy R."/>
        </authorList>
    </citation>
    <scope>NUCLEOTIDE SEQUENCE</scope>
    <source>
        <strain evidence="3">378</strain>
    </source>
</reference>
<evidence type="ECO:0000259" key="2">
    <source>
        <dbReference type="PROSITE" id="PS51199"/>
    </source>
</evidence>
<comment type="caution">
    <text evidence="3">The sequence shown here is derived from an EMBL/GenBank/DDBJ whole genome shotgun (WGS) entry which is preliminary data.</text>
</comment>
<name>A0A948TFJ3_9GAMM</name>
<dbReference type="AlphaFoldDB" id="A0A948TFJ3"/>
<evidence type="ECO:0000313" key="4">
    <source>
        <dbReference type="Proteomes" id="UP000733611"/>
    </source>
</evidence>
<gene>
    <name evidence="3" type="ORF">H9847_03465</name>
</gene>